<dbReference type="SMART" id="SM00387">
    <property type="entry name" value="HATPase_c"/>
    <property type="match status" value="1"/>
</dbReference>
<keyword evidence="13 16" id="KW-0472">Membrane</keyword>
<dbReference type="SUPFAM" id="SSF47384">
    <property type="entry name" value="Homodimeric domain of signal transducing histidine kinase"/>
    <property type="match status" value="1"/>
</dbReference>
<dbReference type="InterPro" id="IPR036097">
    <property type="entry name" value="HisK_dim/P_sf"/>
</dbReference>
<keyword evidence="6" id="KW-0808">Transferase</keyword>
<evidence type="ECO:0000256" key="12">
    <source>
        <dbReference type="ARBA" id="ARBA00023012"/>
    </source>
</evidence>
<keyword evidence="11 16" id="KW-1133">Transmembrane helix</keyword>
<evidence type="ECO:0000256" key="7">
    <source>
        <dbReference type="ARBA" id="ARBA00022692"/>
    </source>
</evidence>
<dbReference type="InterPro" id="IPR003594">
    <property type="entry name" value="HATPase_dom"/>
</dbReference>
<keyword evidence="14" id="KW-0175">Coiled coil</keyword>
<dbReference type="AlphaFoldDB" id="A0A0D0Y3Y2"/>
<feature type="domain" description="HAMP" evidence="18">
    <location>
        <begin position="210"/>
        <end position="262"/>
    </location>
</feature>
<dbReference type="SMART" id="SM00304">
    <property type="entry name" value="HAMP"/>
    <property type="match status" value="1"/>
</dbReference>
<evidence type="ECO:0000256" key="8">
    <source>
        <dbReference type="ARBA" id="ARBA00022741"/>
    </source>
</evidence>
<evidence type="ECO:0000256" key="10">
    <source>
        <dbReference type="ARBA" id="ARBA00022840"/>
    </source>
</evidence>
<evidence type="ECO:0000259" key="17">
    <source>
        <dbReference type="PROSITE" id="PS50109"/>
    </source>
</evidence>
<dbReference type="Gene3D" id="1.10.287.130">
    <property type="match status" value="1"/>
</dbReference>
<dbReference type="FunFam" id="3.30.565.10:FF:000006">
    <property type="entry name" value="Sensor histidine kinase WalK"/>
    <property type="match status" value="1"/>
</dbReference>
<reference evidence="19 20" key="1">
    <citation type="submission" date="2013-08" db="EMBL/GenBank/DDBJ databases">
        <title>Lactobacillus wasatchii sp. WDC04, a late gas producing bacteria isolated from aged chedder cheese.</title>
        <authorList>
            <person name="Oberg C.J."/>
            <person name="Culumber M."/>
            <person name="McMahon D.J."/>
            <person name="Broadbent J.R."/>
            <person name="Oberg T.S."/>
            <person name="Ortaki F."/>
        </authorList>
    </citation>
    <scope>NUCLEOTIDE SEQUENCE [LARGE SCALE GENOMIC DNA]</scope>
    <source>
        <strain evidence="19 20">WDC04</strain>
    </source>
</reference>
<dbReference type="PROSITE" id="PS50109">
    <property type="entry name" value="HIS_KIN"/>
    <property type="match status" value="1"/>
</dbReference>
<keyword evidence="5" id="KW-0597">Phosphoprotein</keyword>
<feature type="transmembrane region" description="Helical" evidence="16">
    <location>
        <begin position="6"/>
        <end position="27"/>
    </location>
</feature>
<dbReference type="SUPFAM" id="SSF55874">
    <property type="entry name" value="ATPase domain of HSP90 chaperone/DNA topoisomerase II/histidine kinase"/>
    <property type="match status" value="1"/>
</dbReference>
<dbReference type="Gene3D" id="6.10.340.10">
    <property type="match status" value="1"/>
</dbReference>
<dbReference type="InterPro" id="IPR005467">
    <property type="entry name" value="His_kinase_dom"/>
</dbReference>
<dbReference type="Pfam" id="PF02518">
    <property type="entry name" value="HATPase_c"/>
    <property type="match status" value="1"/>
</dbReference>
<dbReference type="InterPro" id="IPR003660">
    <property type="entry name" value="HAMP_dom"/>
</dbReference>
<dbReference type="Pfam" id="PF00512">
    <property type="entry name" value="HisKA"/>
    <property type="match status" value="1"/>
</dbReference>
<keyword evidence="12" id="KW-0902">Two-component regulatory system</keyword>
<evidence type="ECO:0000256" key="4">
    <source>
        <dbReference type="ARBA" id="ARBA00022475"/>
    </source>
</evidence>
<feature type="domain" description="Histidine kinase" evidence="17">
    <location>
        <begin position="277"/>
        <end position="493"/>
    </location>
</feature>
<keyword evidence="9 19" id="KW-0418">Kinase</keyword>
<dbReference type="Pfam" id="PF00672">
    <property type="entry name" value="HAMP"/>
    <property type="match status" value="1"/>
</dbReference>
<dbReference type="EMBL" id="AWTT01000037">
    <property type="protein sequence ID" value="KIS02968.1"/>
    <property type="molecule type" value="Genomic_DNA"/>
</dbReference>
<dbReference type="PANTHER" id="PTHR45528:SF1">
    <property type="entry name" value="SENSOR HISTIDINE KINASE CPXA"/>
    <property type="match status" value="1"/>
</dbReference>
<dbReference type="CDD" id="cd00075">
    <property type="entry name" value="HATPase"/>
    <property type="match status" value="1"/>
</dbReference>
<dbReference type="PRINTS" id="PR00344">
    <property type="entry name" value="BCTRLSENSOR"/>
</dbReference>
<dbReference type="InterPro" id="IPR003661">
    <property type="entry name" value="HisK_dim/P_dom"/>
</dbReference>
<evidence type="ECO:0000256" key="2">
    <source>
        <dbReference type="ARBA" id="ARBA00004651"/>
    </source>
</evidence>
<evidence type="ECO:0000256" key="15">
    <source>
        <dbReference type="SAM" id="MobiDB-lite"/>
    </source>
</evidence>
<dbReference type="GO" id="GO:0005524">
    <property type="term" value="F:ATP binding"/>
    <property type="evidence" value="ECO:0007669"/>
    <property type="project" value="UniProtKB-KW"/>
</dbReference>
<feature type="compositionally biased region" description="Polar residues" evidence="15">
    <location>
        <begin position="135"/>
        <end position="150"/>
    </location>
</feature>
<dbReference type="InterPro" id="IPR050398">
    <property type="entry name" value="HssS/ArlS-like"/>
</dbReference>
<dbReference type="CDD" id="cd00082">
    <property type="entry name" value="HisKA"/>
    <property type="match status" value="1"/>
</dbReference>
<dbReference type="Gene3D" id="3.30.565.10">
    <property type="entry name" value="Histidine kinase-like ATPase, C-terminal domain"/>
    <property type="match status" value="1"/>
</dbReference>
<protein>
    <recommendedName>
        <fullName evidence="3">histidine kinase</fullName>
        <ecNumber evidence="3">2.7.13.3</ecNumber>
    </recommendedName>
</protein>
<feature type="transmembrane region" description="Helical" evidence="16">
    <location>
        <begin position="191"/>
        <end position="209"/>
    </location>
</feature>
<evidence type="ECO:0000256" key="6">
    <source>
        <dbReference type="ARBA" id="ARBA00022679"/>
    </source>
</evidence>
<dbReference type="PATRIC" id="fig|1335616.4.peg.1436"/>
<comment type="subcellular location">
    <subcellularLocation>
        <location evidence="2">Cell membrane</location>
        <topology evidence="2">Multi-pass membrane protein</topology>
    </subcellularLocation>
</comment>
<dbReference type="SUPFAM" id="SSF158472">
    <property type="entry name" value="HAMP domain-like"/>
    <property type="match status" value="1"/>
</dbReference>
<keyword evidence="8" id="KW-0547">Nucleotide-binding</keyword>
<dbReference type="PROSITE" id="PS50885">
    <property type="entry name" value="HAMP"/>
    <property type="match status" value="1"/>
</dbReference>
<dbReference type="Proteomes" id="UP000032279">
    <property type="component" value="Unassembled WGS sequence"/>
</dbReference>
<evidence type="ECO:0000259" key="18">
    <source>
        <dbReference type="PROSITE" id="PS50885"/>
    </source>
</evidence>
<dbReference type="SMART" id="SM00388">
    <property type="entry name" value="HisKA"/>
    <property type="match status" value="1"/>
</dbReference>
<feature type="region of interest" description="Disordered" evidence="15">
    <location>
        <begin position="121"/>
        <end position="150"/>
    </location>
</feature>
<evidence type="ECO:0000256" key="3">
    <source>
        <dbReference type="ARBA" id="ARBA00012438"/>
    </source>
</evidence>
<keyword evidence="10" id="KW-0067">ATP-binding</keyword>
<evidence type="ECO:0000256" key="14">
    <source>
        <dbReference type="SAM" id="Coils"/>
    </source>
</evidence>
<dbReference type="OrthoDB" id="3436at2"/>
<dbReference type="InterPro" id="IPR036890">
    <property type="entry name" value="HATPase_C_sf"/>
</dbReference>
<dbReference type="InterPro" id="IPR004358">
    <property type="entry name" value="Sig_transdc_His_kin-like_C"/>
</dbReference>
<evidence type="ECO:0000256" key="9">
    <source>
        <dbReference type="ARBA" id="ARBA00022777"/>
    </source>
</evidence>
<evidence type="ECO:0000313" key="20">
    <source>
        <dbReference type="Proteomes" id="UP000032279"/>
    </source>
</evidence>
<keyword evidence="20" id="KW-1185">Reference proteome</keyword>
<dbReference type="PANTHER" id="PTHR45528">
    <property type="entry name" value="SENSOR HISTIDINE KINASE CPXA"/>
    <property type="match status" value="1"/>
</dbReference>
<evidence type="ECO:0000256" key="1">
    <source>
        <dbReference type="ARBA" id="ARBA00000085"/>
    </source>
</evidence>
<dbReference type="GO" id="GO:0005886">
    <property type="term" value="C:plasma membrane"/>
    <property type="evidence" value="ECO:0007669"/>
    <property type="project" value="UniProtKB-SubCell"/>
</dbReference>
<dbReference type="GO" id="GO:0000155">
    <property type="term" value="F:phosphorelay sensor kinase activity"/>
    <property type="evidence" value="ECO:0007669"/>
    <property type="project" value="InterPro"/>
</dbReference>
<proteinExistence type="predicted"/>
<accession>A0A0D0Y3Y2</accession>
<evidence type="ECO:0000256" key="16">
    <source>
        <dbReference type="SAM" id="Phobius"/>
    </source>
</evidence>
<dbReference type="STRING" id="1335616.WDC_1432"/>
<sequence>MKLIYRQMLGFFAVILTLIVVLGLLFINVTSRMLYTNTWKQLQSYSDSLIEDSMRYDSATKQFEGFTTVPLENNAELLQRQNVHFTIYRTKKELIYSSSNYTAKITNADWKKLKAGKTVHKMMDRPTKPNGNLKPKTTSNQSSGTKSTSRPLMTDVIRPYFYKGKLVAVVSIGSFVSNIQTNLQQIRENLWIAFIVSSLIALILSYILARSTTRRIDKMRIATHQIAQGNYDVHLQLKGHDELNDLSLDFNKMTDSLQESQEEIKRQEDRRRQFMADAAHEMRTPLTTINGLLEGLAYDAIPEEDKANSIKLMQNDTKRLIRLVNDNLDYEKIRTNQISMSRKVFDAADVLHNLAEQLTKKAGTQSDTIKVDVPATLMTYADYDRFVQIFFNVIQNAIQFTDKGTITVSGTKTPTGSEFKVADTGIGMTKEQLKNIWERFYKADRSRMNTKYGESGLGLAIVHQLVELHGGKIDVASEYGQGTTFTIFFPDRDHARHQSTEKHDTNEKGV</sequence>
<evidence type="ECO:0000256" key="11">
    <source>
        <dbReference type="ARBA" id="ARBA00022989"/>
    </source>
</evidence>
<evidence type="ECO:0000313" key="19">
    <source>
        <dbReference type="EMBL" id="KIS02968.1"/>
    </source>
</evidence>
<dbReference type="FunFam" id="1.10.287.130:FF:000001">
    <property type="entry name" value="Two-component sensor histidine kinase"/>
    <property type="match status" value="1"/>
</dbReference>
<keyword evidence="7 16" id="KW-0812">Transmembrane</keyword>
<evidence type="ECO:0000256" key="5">
    <source>
        <dbReference type="ARBA" id="ARBA00022553"/>
    </source>
</evidence>
<evidence type="ECO:0000256" key="13">
    <source>
        <dbReference type="ARBA" id="ARBA00023136"/>
    </source>
</evidence>
<feature type="coiled-coil region" evidence="14">
    <location>
        <begin position="243"/>
        <end position="277"/>
    </location>
</feature>
<organism evidence="19 20">
    <name type="scientific">Paucilactobacillus wasatchensis</name>
    <dbReference type="NCBI Taxonomy" id="1335616"/>
    <lineage>
        <taxon>Bacteria</taxon>
        <taxon>Bacillati</taxon>
        <taxon>Bacillota</taxon>
        <taxon>Bacilli</taxon>
        <taxon>Lactobacillales</taxon>
        <taxon>Lactobacillaceae</taxon>
        <taxon>Paucilactobacillus</taxon>
    </lineage>
</organism>
<dbReference type="EC" id="2.7.13.3" evidence="3"/>
<comment type="caution">
    <text evidence="19">The sequence shown here is derived from an EMBL/GenBank/DDBJ whole genome shotgun (WGS) entry which is preliminary data.</text>
</comment>
<gene>
    <name evidence="19" type="ORF">WDC_1432</name>
</gene>
<dbReference type="RefSeq" id="WP_044011156.1">
    <property type="nucleotide sequence ID" value="NZ_AWTT01000037.1"/>
</dbReference>
<keyword evidence="4" id="KW-1003">Cell membrane</keyword>
<dbReference type="CDD" id="cd06225">
    <property type="entry name" value="HAMP"/>
    <property type="match status" value="1"/>
</dbReference>
<comment type="catalytic activity">
    <reaction evidence="1">
        <text>ATP + protein L-histidine = ADP + protein N-phospho-L-histidine.</text>
        <dbReference type="EC" id="2.7.13.3"/>
    </reaction>
</comment>
<name>A0A0D0Y3Y2_9LACO</name>